<dbReference type="EC" id="2.7.13.3" evidence="2"/>
<dbReference type="Gene3D" id="3.30.565.10">
    <property type="entry name" value="Histidine kinase-like ATPase, C-terminal domain"/>
    <property type="match status" value="1"/>
</dbReference>
<keyword evidence="7" id="KW-0067">ATP-binding</keyword>
<keyword evidence="9" id="KW-0472">Membrane</keyword>
<name>A0A495IBD0_9MICO</name>
<dbReference type="InterPro" id="IPR011712">
    <property type="entry name" value="Sig_transdc_His_kin_sub3_dim/P"/>
</dbReference>
<organism evidence="11 12">
    <name type="scientific">Frondihabitans australicus</name>
    <dbReference type="NCBI Taxonomy" id="386892"/>
    <lineage>
        <taxon>Bacteria</taxon>
        <taxon>Bacillati</taxon>
        <taxon>Actinomycetota</taxon>
        <taxon>Actinomycetes</taxon>
        <taxon>Micrococcales</taxon>
        <taxon>Microbacteriaceae</taxon>
        <taxon>Frondihabitans</taxon>
    </lineage>
</organism>
<dbReference type="GO" id="GO:0016020">
    <property type="term" value="C:membrane"/>
    <property type="evidence" value="ECO:0007669"/>
    <property type="project" value="InterPro"/>
</dbReference>
<keyword evidence="5" id="KW-0547">Nucleotide-binding</keyword>
<evidence type="ECO:0000256" key="7">
    <source>
        <dbReference type="ARBA" id="ARBA00022840"/>
    </source>
</evidence>
<comment type="catalytic activity">
    <reaction evidence="1">
        <text>ATP + protein L-histidine = ADP + protein N-phospho-L-histidine.</text>
        <dbReference type="EC" id="2.7.13.3"/>
    </reaction>
</comment>
<dbReference type="RefSeq" id="WP_121368186.1">
    <property type="nucleotide sequence ID" value="NZ_RBKS01000001.1"/>
</dbReference>
<keyword evidence="8" id="KW-0902">Two-component regulatory system</keyword>
<keyword evidence="3" id="KW-0597">Phosphoprotein</keyword>
<dbReference type="AlphaFoldDB" id="A0A495IBD0"/>
<evidence type="ECO:0000256" key="9">
    <source>
        <dbReference type="SAM" id="Phobius"/>
    </source>
</evidence>
<evidence type="ECO:0000256" key="1">
    <source>
        <dbReference type="ARBA" id="ARBA00000085"/>
    </source>
</evidence>
<feature type="domain" description="Signal transduction histidine kinase subgroup 3 dimerisation and phosphoacceptor" evidence="10">
    <location>
        <begin position="191"/>
        <end position="256"/>
    </location>
</feature>
<evidence type="ECO:0000313" key="12">
    <source>
        <dbReference type="Proteomes" id="UP000280008"/>
    </source>
</evidence>
<dbReference type="PANTHER" id="PTHR24421">
    <property type="entry name" value="NITRATE/NITRITE SENSOR PROTEIN NARX-RELATED"/>
    <property type="match status" value="1"/>
</dbReference>
<comment type="caution">
    <text evidence="11">The sequence shown here is derived from an EMBL/GenBank/DDBJ whole genome shotgun (WGS) entry which is preliminary data.</text>
</comment>
<proteinExistence type="predicted"/>
<evidence type="ECO:0000256" key="2">
    <source>
        <dbReference type="ARBA" id="ARBA00012438"/>
    </source>
</evidence>
<feature type="transmembrane region" description="Helical" evidence="9">
    <location>
        <begin position="68"/>
        <end position="85"/>
    </location>
</feature>
<evidence type="ECO:0000256" key="4">
    <source>
        <dbReference type="ARBA" id="ARBA00022679"/>
    </source>
</evidence>
<dbReference type="GO" id="GO:0000155">
    <property type="term" value="F:phosphorelay sensor kinase activity"/>
    <property type="evidence" value="ECO:0007669"/>
    <property type="project" value="InterPro"/>
</dbReference>
<evidence type="ECO:0000256" key="8">
    <source>
        <dbReference type="ARBA" id="ARBA00023012"/>
    </source>
</evidence>
<evidence type="ECO:0000256" key="3">
    <source>
        <dbReference type="ARBA" id="ARBA00022553"/>
    </source>
</evidence>
<dbReference type="Pfam" id="PF07730">
    <property type="entry name" value="HisKA_3"/>
    <property type="match status" value="1"/>
</dbReference>
<gene>
    <name evidence="11" type="ORF">C8E83_0399</name>
</gene>
<evidence type="ECO:0000256" key="5">
    <source>
        <dbReference type="ARBA" id="ARBA00022741"/>
    </source>
</evidence>
<keyword evidence="9" id="KW-0812">Transmembrane</keyword>
<feature type="transmembrane region" description="Helical" evidence="9">
    <location>
        <begin position="142"/>
        <end position="161"/>
    </location>
</feature>
<sequence>MSTAHADEALPERPFWAPAANRQQDVAIGVSLLALAIDVFRVFQLGAEPIVFVGIALSVAGAVASRRFAWVGLLMALAGVAVALLGSWDPIVEYSVVAFTLFGITSRGFPPVRGVVVGAAAMVVLFTVSAILHAVNPLETDSIAGIFAPVAGGASGAAFRLQRQYLRSLEIRAEDAVARGAIEAERRAAEERLRIARDLHDIIGHNVAVISMHLGAVEVSAGADAVAVERSLRAARQAVQTVLAETQQTLALLRADESVDAEGGALAPAPDLAAIPALIDSFEEIGLRVEGEVDVDRGGSSVDPGAALIAYRVAQEALTNAHRYGTGLAEVTMVLHDDSVLIEVSNAVAAASDGPGSGYGLLGMRERVASVGGTLDVVESDGAFRVTAVLPATGVSG</sequence>
<dbReference type="InterPro" id="IPR036890">
    <property type="entry name" value="HATPase_C_sf"/>
</dbReference>
<keyword evidence="6 11" id="KW-0418">Kinase</keyword>
<dbReference type="EMBL" id="RBKS01000001">
    <property type="protein sequence ID" value="RKR73307.1"/>
    <property type="molecule type" value="Genomic_DNA"/>
</dbReference>
<dbReference type="InterPro" id="IPR050482">
    <property type="entry name" value="Sensor_HK_TwoCompSys"/>
</dbReference>
<dbReference type="Proteomes" id="UP000280008">
    <property type="component" value="Unassembled WGS sequence"/>
</dbReference>
<protein>
    <recommendedName>
        <fullName evidence="2">histidine kinase</fullName>
        <ecNumber evidence="2">2.7.13.3</ecNumber>
    </recommendedName>
</protein>
<keyword evidence="9" id="KW-1133">Transmembrane helix</keyword>
<feature type="transmembrane region" description="Helical" evidence="9">
    <location>
        <begin position="116"/>
        <end position="136"/>
    </location>
</feature>
<dbReference type="Gene3D" id="1.20.5.1930">
    <property type="match status" value="1"/>
</dbReference>
<evidence type="ECO:0000313" key="11">
    <source>
        <dbReference type="EMBL" id="RKR73307.1"/>
    </source>
</evidence>
<evidence type="ECO:0000256" key="6">
    <source>
        <dbReference type="ARBA" id="ARBA00022777"/>
    </source>
</evidence>
<accession>A0A495IBD0</accession>
<dbReference type="CDD" id="cd16917">
    <property type="entry name" value="HATPase_UhpB-NarQ-NarX-like"/>
    <property type="match status" value="1"/>
</dbReference>
<dbReference type="GO" id="GO:0005524">
    <property type="term" value="F:ATP binding"/>
    <property type="evidence" value="ECO:0007669"/>
    <property type="project" value="UniProtKB-KW"/>
</dbReference>
<reference evidence="11 12" key="1">
    <citation type="submission" date="2018-10" db="EMBL/GenBank/DDBJ databases">
        <title>Sequencing the genomes of 1000 actinobacteria strains.</title>
        <authorList>
            <person name="Klenk H.-P."/>
        </authorList>
    </citation>
    <scope>NUCLEOTIDE SEQUENCE [LARGE SCALE GENOMIC DNA]</scope>
    <source>
        <strain evidence="11 12">DSM 17894</strain>
    </source>
</reference>
<evidence type="ECO:0000259" key="10">
    <source>
        <dbReference type="Pfam" id="PF07730"/>
    </source>
</evidence>
<keyword evidence="4" id="KW-0808">Transferase</keyword>
<dbReference type="OrthoDB" id="227596at2"/>
<keyword evidence="12" id="KW-1185">Reference proteome</keyword>
<dbReference type="GO" id="GO:0046983">
    <property type="term" value="F:protein dimerization activity"/>
    <property type="evidence" value="ECO:0007669"/>
    <property type="project" value="InterPro"/>
</dbReference>
<dbReference type="SUPFAM" id="SSF55874">
    <property type="entry name" value="ATPase domain of HSP90 chaperone/DNA topoisomerase II/histidine kinase"/>
    <property type="match status" value="1"/>
</dbReference>
<dbReference type="PANTHER" id="PTHR24421:SF10">
    <property type="entry name" value="NITRATE_NITRITE SENSOR PROTEIN NARQ"/>
    <property type="match status" value="1"/>
</dbReference>
<feature type="transmembrane region" description="Helical" evidence="9">
    <location>
        <begin position="42"/>
        <end position="61"/>
    </location>
</feature>